<dbReference type="PANTHER" id="PTHR22847">
    <property type="entry name" value="WD40 REPEAT PROTEIN"/>
    <property type="match status" value="1"/>
</dbReference>
<dbReference type="Proteomes" id="UP000182798">
    <property type="component" value="Unassembled WGS sequence"/>
</dbReference>
<dbReference type="EMBL" id="MIQH01000152">
    <property type="protein sequence ID" value="OJA03779.1"/>
    <property type="molecule type" value="Genomic_DNA"/>
</dbReference>
<dbReference type="PROSITE" id="PS50082">
    <property type="entry name" value="WD_REPEATS_2"/>
    <property type="match status" value="2"/>
</dbReference>
<name>A0A1J8P7D4_9GAMM</name>
<gene>
    <name evidence="4" type="ORF">BGC33_00470</name>
</gene>
<comment type="caution">
    <text evidence="4">The sequence shown here is derived from an EMBL/GenBank/DDBJ whole genome shotgun (WGS) entry which is preliminary data.</text>
</comment>
<dbReference type="SUPFAM" id="SSF50978">
    <property type="entry name" value="WD40 repeat-like"/>
    <property type="match status" value="1"/>
</dbReference>
<dbReference type="AlphaFoldDB" id="A0A1J8P7D4"/>
<sequence>DWVSSVAISADNRFIVSAGYDKTVRLWDRKTQQPIGPPLQGHSDWVCSVAISADNRFIVSAGNDKTVRLWDRKTQQPIGSPLQGHSGG</sequence>
<feature type="repeat" description="WD" evidence="3">
    <location>
        <begin position="39"/>
        <end position="80"/>
    </location>
</feature>
<evidence type="ECO:0000313" key="4">
    <source>
        <dbReference type="EMBL" id="OJA03779.1"/>
    </source>
</evidence>
<dbReference type="PANTHER" id="PTHR22847:SF637">
    <property type="entry name" value="WD REPEAT DOMAIN 5B"/>
    <property type="match status" value="1"/>
</dbReference>
<feature type="non-terminal residue" evidence="4">
    <location>
        <position position="88"/>
    </location>
</feature>
<feature type="non-terminal residue" evidence="4">
    <location>
        <position position="1"/>
    </location>
</feature>
<dbReference type="PROSITE" id="PS50294">
    <property type="entry name" value="WD_REPEATS_REGION"/>
    <property type="match status" value="2"/>
</dbReference>
<dbReference type="RefSeq" id="WP_420885942.1">
    <property type="nucleotide sequence ID" value="NZ_MIQH01000152.1"/>
</dbReference>
<feature type="repeat" description="WD" evidence="3">
    <location>
        <begin position="1"/>
        <end position="37"/>
    </location>
</feature>
<evidence type="ECO:0000256" key="1">
    <source>
        <dbReference type="ARBA" id="ARBA00022574"/>
    </source>
</evidence>
<dbReference type="Gene3D" id="2.130.10.10">
    <property type="entry name" value="YVTN repeat-like/Quinoprotein amine dehydrogenase"/>
    <property type="match status" value="1"/>
</dbReference>
<proteinExistence type="predicted"/>
<keyword evidence="2" id="KW-0677">Repeat</keyword>
<evidence type="ECO:0000256" key="3">
    <source>
        <dbReference type="PROSITE-ProRule" id="PRU00221"/>
    </source>
</evidence>
<dbReference type="InterPro" id="IPR036322">
    <property type="entry name" value="WD40_repeat_dom_sf"/>
</dbReference>
<reference evidence="5" key="1">
    <citation type="submission" date="2016-09" db="EMBL/GenBank/DDBJ databases">
        <title>Genome Sequence of Bathymodiolus thermophilus sulfur-oxidizing gill endosymbiont.</title>
        <authorList>
            <person name="Ponnudurai R."/>
            <person name="Kleiner M."/>
            <person name="Sayavedra L."/>
            <person name="Thuermer A."/>
            <person name="Felbeck H."/>
            <person name="Schlueter R."/>
            <person name="Schweder T."/>
            <person name="Markert S."/>
        </authorList>
    </citation>
    <scope>NUCLEOTIDE SEQUENCE [LARGE SCALE GENOMIC DNA]</scope>
    <source>
        <strain evidence="5">BAT/CrabSpa'14</strain>
    </source>
</reference>
<dbReference type="InterPro" id="IPR015943">
    <property type="entry name" value="WD40/YVTN_repeat-like_dom_sf"/>
</dbReference>
<dbReference type="Pfam" id="PF00400">
    <property type="entry name" value="WD40"/>
    <property type="match status" value="2"/>
</dbReference>
<organism evidence="4 5">
    <name type="scientific">Bathymodiolus thermophilus thioautotrophic gill symbiont</name>
    <dbReference type="NCBI Taxonomy" id="2360"/>
    <lineage>
        <taxon>Bacteria</taxon>
        <taxon>Pseudomonadati</taxon>
        <taxon>Pseudomonadota</taxon>
        <taxon>Gammaproteobacteria</taxon>
        <taxon>sulfur-oxidizing symbionts</taxon>
    </lineage>
</organism>
<protein>
    <submittedName>
        <fullName evidence="4">Uncharacterized protein</fullName>
    </submittedName>
</protein>
<evidence type="ECO:0000256" key="2">
    <source>
        <dbReference type="ARBA" id="ARBA00022737"/>
    </source>
</evidence>
<dbReference type="InterPro" id="IPR001680">
    <property type="entry name" value="WD40_rpt"/>
</dbReference>
<accession>A0A1J8P7D4</accession>
<keyword evidence="1 3" id="KW-0853">WD repeat</keyword>
<evidence type="ECO:0000313" key="5">
    <source>
        <dbReference type="Proteomes" id="UP000182798"/>
    </source>
</evidence>
<dbReference type="SMART" id="SM00320">
    <property type="entry name" value="WD40"/>
    <property type="match status" value="2"/>
</dbReference>